<sequence length="90" mass="10200">MDELHPSPPYLRERPNKPAIDYSAYPNSLKKLKTMAQYSPFFNRRNMAFFSIFSLAGGYFVLKSRTIATKNREKRQGDLAVEPARSGGGV</sequence>
<dbReference type="EMBL" id="ML977164">
    <property type="protein sequence ID" value="KAF1985040.1"/>
    <property type="molecule type" value="Genomic_DNA"/>
</dbReference>
<keyword evidence="2" id="KW-0812">Transmembrane</keyword>
<reference evidence="3" key="1">
    <citation type="journal article" date="2020" name="Stud. Mycol.">
        <title>101 Dothideomycetes genomes: a test case for predicting lifestyles and emergence of pathogens.</title>
        <authorList>
            <person name="Haridas S."/>
            <person name="Albert R."/>
            <person name="Binder M."/>
            <person name="Bloem J."/>
            <person name="Labutti K."/>
            <person name="Salamov A."/>
            <person name="Andreopoulos B."/>
            <person name="Baker S."/>
            <person name="Barry K."/>
            <person name="Bills G."/>
            <person name="Bluhm B."/>
            <person name="Cannon C."/>
            <person name="Castanera R."/>
            <person name="Culley D."/>
            <person name="Daum C."/>
            <person name="Ezra D."/>
            <person name="Gonzalez J."/>
            <person name="Henrissat B."/>
            <person name="Kuo A."/>
            <person name="Liang C."/>
            <person name="Lipzen A."/>
            <person name="Lutzoni F."/>
            <person name="Magnuson J."/>
            <person name="Mondo S."/>
            <person name="Nolan M."/>
            <person name="Ohm R."/>
            <person name="Pangilinan J."/>
            <person name="Park H.-J."/>
            <person name="Ramirez L."/>
            <person name="Alfaro M."/>
            <person name="Sun H."/>
            <person name="Tritt A."/>
            <person name="Yoshinaga Y."/>
            <person name="Zwiers L.-H."/>
            <person name="Turgeon B."/>
            <person name="Goodwin S."/>
            <person name="Spatafora J."/>
            <person name="Crous P."/>
            <person name="Grigoriev I."/>
        </authorList>
    </citation>
    <scope>NUCLEOTIDE SEQUENCE</scope>
    <source>
        <strain evidence="3">CBS 113979</strain>
    </source>
</reference>
<proteinExistence type="predicted"/>
<keyword evidence="4" id="KW-1185">Reference proteome</keyword>
<dbReference type="OrthoDB" id="5412893at2759"/>
<feature type="region of interest" description="Disordered" evidence="1">
    <location>
        <begin position="71"/>
        <end position="90"/>
    </location>
</feature>
<feature type="transmembrane region" description="Helical" evidence="2">
    <location>
        <begin position="45"/>
        <end position="62"/>
    </location>
</feature>
<evidence type="ECO:0000256" key="2">
    <source>
        <dbReference type="SAM" id="Phobius"/>
    </source>
</evidence>
<evidence type="ECO:0000313" key="4">
    <source>
        <dbReference type="Proteomes" id="UP000800041"/>
    </source>
</evidence>
<keyword evidence="2" id="KW-0472">Membrane</keyword>
<dbReference type="AlphaFoldDB" id="A0A6G1GW94"/>
<evidence type="ECO:0000256" key="1">
    <source>
        <dbReference type="SAM" id="MobiDB-lite"/>
    </source>
</evidence>
<protein>
    <submittedName>
        <fullName evidence="3">Uncharacterized protein</fullName>
    </submittedName>
</protein>
<name>A0A6G1GW94_9PEZI</name>
<accession>A0A6G1GW94</accession>
<dbReference type="Proteomes" id="UP000800041">
    <property type="component" value="Unassembled WGS sequence"/>
</dbReference>
<keyword evidence="2" id="KW-1133">Transmembrane helix</keyword>
<gene>
    <name evidence="3" type="ORF">K402DRAFT_395094</name>
</gene>
<organism evidence="3 4">
    <name type="scientific">Aulographum hederae CBS 113979</name>
    <dbReference type="NCBI Taxonomy" id="1176131"/>
    <lineage>
        <taxon>Eukaryota</taxon>
        <taxon>Fungi</taxon>
        <taxon>Dikarya</taxon>
        <taxon>Ascomycota</taxon>
        <taxon>Pezizomycotina</taxon>
        <taxon>Dothideomycetes</taxon>
        <taxon>Pleosporomycetidae</taxon>
        <taxon>Aulographales</taxon>
        <taxon>Aulographaceae</taxon>
    </lineage>
</organism>
<evidence type="ECO:0000313" key="3">
    <source>
        <dbReference type="EMBL" id="KAF1985040.1"/>
    </source>
</evidence>